<evidence type="ECO:0000256" key="1">
    <source>
        <dbReference type="ARBA" id="ARBA00004479"/>
    </source>
</evidence>
<sequence>MQKMKINDLESGLAQISSHVLIVVGGPIIQESQESAEYQKALQTVVGTALGVIFLVGIIALIFLLYRLRHQRRRPRLVNGTTQHSPSINRSVSIDAGGKPVPSVLVLYAFDCAVHEAVVVALSGLLMEACGVTVCLDVFEEASIMEQGLEDWLGDRLQEADFIIVVCSLGARLRCSKKRVRFRTEQNRTIPDYFAVAVDYVAEKLRAERSKGMDIGKFIAVVMDYSRLSDIPPQLEAAKTFTLMGGFYALCSHLASMLPHKVQLLEERGPDVNAWQQTEAGQELWAALGQARDFFQVNPNWLEDRLEPPPPRARTKTRHRRRHHDGESHEQPLLPKDSFSTQDMADLNLSTGDDAALQGRRWQTEGRMWFVNSRPNSLPSSLTSSQPSAAHTLQGVSRSVDSFPVAVGLDLDGQDRPSCLACRYHQQGWAVSSGHRPPCPVHTCSQQQASILLTDTDGETDIELGVEVSPEQRCSRSKSLPAVGEAVRTSPSYCPHLSSSQTLGEGWPSIHLGSSRTVLQAEVHKEWGVNKDVEAHKENATKTKETEKEMGDPEAPWKQQSQPLKGLEIDIIEEDGPKEWRSDTKVSGRASPSSLSSVSTISSGSAGNTGSDSLERDLLSLTMPRIFDHGADHRTFSLPVGSALGAPPRSFSFSAPVSSPTSLVKPAPCLTPLHVVPPPDLTNLSFGTYLQCDLGLSDVQSLKEDVL</sequence>
<keyword evidence="4 9" id="KW-1133">Transmembrane helix</keyword>
<comment type="caution">
    <text evidence="11">The sequence shown here is derived from an EMBL/GenBank/DDBJ whole genome shotgun (WGS) entry which is preliminary data.</text>
</comment>
<dbReference type="PANTHER" id="PTHR15583:SF23">
    <property type="entry name" value="INTERLEUKIN-17 RECEPTOR D-LIKE"/>
    <property type="match status" value="1"/>
</dbReference>
<evidence type="ECO:0000313" key="12">
    <source>
        <dbReference type="Proteomes" id="UP000245119"/>
    </source>
</evidence>
<evidence type="ECO:0000313" key="11">
    <source>
        <dbReference type="EMBL" id="PVD25155.1"/>
    </source>
</evidence>
<dbReference type="EMBL" id="PZQS01000009">
    <property type="protein sequence ID" value="PVD25155.1"/>
    <property type="molecule type" value="Genomic_DNA"/>
</dbReference>
<feature type="compositionally biased region" description="Basic and acidic residues" evidence="8">
    <location>
        <begin position="575"/>
        <end position="586"/>
    </location>
</feature>
<evidence type="ECO:0000256" key="5">
    <source>
        <dbReference type="ARBA" id="ARBA00023136"/>
    </source>
</evidence>
<dbReference type="AlphaFoldDB" id="A0A2T7NVG7"/>
<feature type="region of interest" description="Disordered" evidence="8">
    <location>
        <begin position="301"/>
        <end position="337"/>
    </location>
</feature>
<dbReference type="GO" id="GO:0030368">
    <property type="term" value="F:interleukin-17 receptor activity"/>
    <property type="evidence" value="ECO:0007669"/>
    <property type="project" value="InterPro"/>
</dbReference>
<evidence type="ECO:0000256" key="4">
    <source>
        <dbReference type="ARBA" id="ARBA00022989"/>
    </source>
</evidence>
<dbReference type="OrthoDB" id="9325096at2759"/>
<evidence type="ECO:0000256" key="6">
    <source>
        <dbReference type="ARBA" id="ARBA00023170"/>
    </source>
</evidence>
<dbReference type="InterPro" id="IPR013568">
    <property type="entry name" value="SEFIR_dom"/>
</dbReference>
<evidence type="ECO:0000256" key="2">
    <source>
        <dbReference type="ARBA" id="ARBA00022692"/>
    </source>
</evidence>
<keyword evidence="7" id="KW-0325">Glycoprotein</keyword>
<dbReference type="PANTHER" id="PTHR15583">
    <property type="entry name" value="INTERLEUKIN-17 RECEPTOR"/>
    <property type="match status" value="1"/>
</dbReference>
<evidence type="ECO:0000256" key="3">
    <source>
        <dbReference type="ARBA" id="ARBA00022729"/>
    </source>
</evidence>
<dbReference type="STRING" id="400727.A0A2T7NVG7"/>
<keyword evidence="12" id="KW-1185">Reference proteome</keyword>
<dbReference type="Pfam" id="PF08357">
    <property type="entry name" value="SEFIR"/>
    <property type="match status" value="1"/>
</dbReference>
<comment type="subcellular location">
    <subcellularLocation>
        <location evidence="1">Membrane</location>
        <topology evidence="1">Single-pass type I membrane protein</topology>
    </subcellularLocation>
</comment>
<keyword evidence="5 9" id="KW-0472">Membrane</keyword>
<feature type="compositionally biased region" description="Low complexity" evidence="8">
    <location>
        <begin position="587"/>
        <end position="605"/>
    </location>
</feature>
<organism evidence="11 12">
    <name type="scientific">Pomacea canaliculata</name>
    <name type="common">Golden apple snail</name>
    <dbReference type="NCBI Taxonomy" id="400727"/>
    <lineage>
        <taxon>Eukaryota</taxon>
        <taxon>Metazoa</taxon>
        <taxon>Spiralia</taxon>
        <taxon>Lophotrochozoa</taxon>
        <taxon>Mollusca</taxon>
        <taxon>Gastropoda</taxon>
        <taxon>Caenogastropoda</taxon>
        <taxon>Architaenioglossa</taxon>
        <taxon>Ampullarioidea</taxon>
        <taxon>Ampullariidae</taxon>
        <taxon>Pomacea</taxon>
    </lineage>
</organism>
<dbReference type="GO" id="GO:0016020">
    <property type="term" value="C:membrane"/>
    <property type="evidence" value="ECO:0007669"/>
    <property type="project" value="UniProtKB-SubCell"/>
</dbReference>
<dbReference type="PROSITE" id="PS51534">
    <property type="entry name" value="SEFIR"/>
    <property type="match status" value="1"/>
</dbReference>
<keyword evidence="3" id="KW-0732">Signal</keyword>
<gene>
    <name evidence="11" type="ORF">C0Q70_15653</name>
</gene>
<name>A0A2T7NVG7_POMCA</name>
<feature type="compositionally biased region" description="Basic residues" evidence="8">
    <location>
        <begin position="313"/>
        <end position="323"/>
    </location>
</feature>
<evidence type="ECO:0000256" key="7">
    <source>
        <dbReference type="ARBA" id="ARBA00023180"/>
    </source>
</evidence>
<feature type="region of interest" description="Disordered" evidence="8">
    <location>
        <begin position="535"/>
        <end position="612"/>
    </location>
</feature>
<dbReference type="InterPro" id="IPR039465">
    <property type="entry name" value="IL-17_rcpt-like"/>
</dbReference>
<feature type="compositionally biased region" description="Basic and acidic residues" evidence="8">
    <location>
        <begin position="535"/>
        <end position="551"/>
    </location>
</feature>
<proteinExistence type="predicted"/>
<accession>A0A2T7NVG7</accession>
<dbReference type="Proteomes" id="UP000245119">
    <property type="component" value="Linkage Group LG9"/>
</dbReference>
<protein>
    <recommendedName>
        <fullName evidence="10">SEFIR domain-containing protein</fullName>
    </recommendedName>
</protein>
<dbReference type="Gene3D" id="3.40.50.11530">
    <property type="match status" value="1"/>
</dbReference>
<evidence type="ECO:0000256" key="9">
    <source>
        <dbReference type="SAM" id="Phobius"/>
    </source>
</evidence>
<reference evidence="11 12" key="1">
    <citation type="submission" date="2018-04" db="EMBL/GenBank/DDBJ databases">
        <title>The genome of golden apple snail Pomacea canaliculata provides insight into stress tolerance and invasive adaptation.</title>
        <authorList>
            <person name="Liu C."/>
            <person name="Liu B."/>
            <person name="Ren Y."/>
            <person name="Zhang Y."/>
            <person name="Wang H."/>
            <person name="Li S."/>
            <person name="Jiang F."/>
            <person name="Yin L."/>
            <person name="Zhang G."/>
            <person name="Qian W."/>
            <person name="Fan W."/>
        </authorList>
    </citation>
    <scope>NUCLEOTIDE SEQUENCE [LARGE SCALE GENOMIC DNA]</scope>
    <source>
        <strain evidence="11">SZHN2017</strain>
        <tissue evidence="11">Muscle</tissue>
    </source>
</reference>
<evidence type="ECO:0000259" key="10">
    <source>
        <dbReference type="PROSITE" id="PS51534"/>
    </source>
</evidence>
<keyword evidence="6" id="KW-0675">Receptor</keyword>
<keyword evidence="2 9" id="KW-0812">Transmembrane</keyword>
<feature type="transmembrane region" description="Helical" evidence="9">
    <location>
        <begin position="41"/>
        <end position="66"/>
    </location>
</feature>
<evidence type="ECO:0000256" key="8">
    <source>
        <dbReference type="SAM" id="MobiDB-lite"/>
    </source>
</evidence>
<feature type="domain" description="SEFIR" evidence="10">
    <location>
        <begin position="101"/>
        <end position="252"/>
    </location>
</feature>